<accession>A0ACC0M717</accession>
<evidence type="ECO:0000313" key="2">
    <source>
        <dbReference type="Proteomes" id="UP001062846"/>
    </source>
</evidence>
<keyword evidence="2" id="KW-1185">Reference proteome</keyword>
<sequence length="137" mass="15206">MFWPGLRKAKDRNWSSDLTIVSSAELTLYDLTLSQIRFIKEVQTRLVSTPQVGDSRGAGFIRSVIPAFWAVKFNSDGALDNSGNAASGGLIRDHCGNLLVGFPMEDWILSKFGSGHMGFEKWSHAGKGFWLSLCPYY</sequence>
<proteinExistence type="predicted"/>
<dbReference type="Proteomes" id="UP001062846">
    <property type="component" value="Chromosome 10"/>
</dbReference>
<comment type="caution">
    <text evidence="1">The sequence shown here is derived from an EMBL/GenBank/DDBJ whole genome shotgun (WGS) entry which is preliminary data.</text>
</comment>
<organism evidence="1 2">
    <name type="scientific">Rhododendron molle</name>
    <name type="common">Chinese azalea</name>
    <name type="synonym">Azalea mollis</name>
    <dbReference type="NCBI Taxonomy" id="49168"/>
    <lineage>
        <taxon>Eukaryota</taxon>
        <taxon>Viridiplantae</taxon>
        <taxon>Streptophyta</taxon>
        <taxon>Embryophyta</taxon>
        <taxon>Tracheophyta</taxon>
        <taxon>Spermatophyta</taxon>
        <taxon>Magnoliopsida</taxon>
        <taxon>eudicotyledons</taxon>
        <taxon>Gunneridae</taxon>
        <taxon>Pentapetalae</taxon>
        <taxon>asterids</taxon>
        <taxon>Ericales</taxon>
        <taxon>Ericaceae</taxon>
        <taxon>Ericoideae</taxon>
        <taxon>Rhodoreae</taxon>
        <taxon>Rhododendron</taxon>
    </lineage>
</organism>
<name>A0ACC0M717_RHOML</name>
<protein>
    <submittedName>
        <fullName evidence="1">Uncharacterized protein</fullName>
    </submittedName>
</protein>
<evidence type="ECO:0000313" key="1">
    <source>
        <dbReference type="EMBL" id="KAI8536361.1"/>
    </source>
</evidence>
<dbReference type="EMBL" id="CM046397">
    <property type="protein sequence ID" value="KAI8536361.1"/>
    <property type="molecule type" value="Genomic_DNA"/>
</dbReference>
<gene>
    <name evidence="1" type="ORF">RHMOL_Rhmol10G0251000</name>
</gene>
<reference evidence="1" key="1">
    <citation type="submission" date="2022-02" db="EMBL/GenBank/DDBJ databases">
        <title>Plant Genome Project.</title>
        <authorList>
            <person name="Zhang R.-G."/>
        </authorList>
    </citation>
    <scope>NUCLEOTIDE SEQUENCE</scope>
    <source>
        <strain evidence="1">AT1</strain>
    </source>
</reference>